<dbReference type="InterPro" id="IPR010064">
    <property type="entry name" value="HK97-gp10_tail"/>
</dbReference>
<dbReference type="HOGENOM" id="CLU_127674_2_0_5"/>
<proteinExistence type="predicted"/>
<dbReference type="Pfam" id="PF04883">
    <property type="entry name" value="HK97-gp10_like"/>
    <property type="match status" value="1"/>
</dbReference>
<accession>W6R7C7</accession>
<dbReference type="RefSeq" id="WP_037069271.1">
    <property type="nucleotide sequence ID" value="NZ_HG916852.1"/>
</dbReference>
<dbReference type="PATRIC" id="fig|348824.6.peg.1638"/>
<keyword evidence="2" id="KW-1185">Reference proteome</keyword>
<dbReference type="Proteomes" id="UP000019443">
    <property type="component" value="Chromosome"/>
</dbReference>
<dbReference type="AlphaFoldDB" id="W6R7C7"/>
<sequence>MAPKIENLKRLQAKLDRLPTKVKQRIRDAMEAGADEIIAMAKALVPDDTGALRDSIGWTYGRAPKGAMTLGKVESLGGDLTITIYAGNSESFYSRFIEFGTQAHIAGGKFVGATIPAQPARPFFYVSFRANRRRVKGRISRAITKAAKEVAAGG</sequence>
<dbReference type="KEGG" id="rhl:LPU83_1520"/>
<reference evidence="1" key="1">
    <citation type="submission" date="2013-11" db="EMBL/GenBank/DDBJ databases">
        <title>Draft genome sequence of the broad-host-range Rhizobium sp. LPU83 strain, a member of the low-genetic diversity Oregon-like Rhizobium sp. group.</title>
        <authorList>
            <person name="Wibberg D."/>
            <person name="Puehler A."/>
            <person name="Schlueter A."/>
        </authorList>
    </citation>
    <scope>NUCLEOTIDE SEQUENCE [LARGE SCALE GENOMIC DNA]</scope>
    <source>
        <strain evidence="1">LPU83</strain>
    </source>
</reference>
<evidence type="ECO:0000313" key="1">
    <source>
        <dbReference type="EMBL" id="CDM57192.1"/>
    </source>
</evidence>
<dbReference type="NCBIfam" id="TIGR01725">
    <property type="entry name" value="phge_HK97_gp10"/>
    <property type="match status" value="1"/>
</dbReference>
<organism evidence="1 2">
    <name type="scientific">Rhizobium favelukesii</name>
    <dbReference type="NCBI Taxonomy" id="348824"/>
    <lineage>
        <taxon>Bacteria</taxon>
        <taxon>Pseudomonadati</taxon>
        <taxon>Pseudomonadota</taxon>
        <taxon>Alphaproteobacteria</taxon>
        <taxon>Hyphomicrobiales</taxon>
        <taxon>Rhizobiaceae</taxon>
        <taxon>Rhizobium/Agrobacterium group</taxon>
        <taxon>Rhizobium</taxon>
    </lineage>
</organism>
<dbReference type="eggNOG" id="ENOG50316U7">
    <property type="taxonomic scope" value="Bacteria"/>
</dbReference>
<evidence type="ECO:0000313" key="2">
    <source>
        <dbReference type="Proteomes" id="UP000019443"/>
    </source>
</evidence>
<name>W6R7C7_9HYPH</name>
<protein>
    <submittedName>
        <fullName evidence="1">HK97 family phage protein</fullName>
    </submittedName>
</protein>
<gene>
    <name evidence="1" type="ORF">LPU83_1520</name>
</gene>
<dbReference type="EMBL" id="HG916852">
    <property type="protein sequence ID" value="CDM57192.1"/>
    <property type="molecule type" value="Genomic_DNA"/>
</dbReference>